<keyword evidence="1" id="KW-1133">Transmembrane helix</keyword>
<accession>A0A5N0V5R1</accession>
<feature type="transmembrane region" description="Helical" evidence="1">
    <location>
        <begin position="42"/>
        <end position="62"/>
    </location>
</feature>
<evidence type="ECO:0000313" key="2">
    <source>
        <dbReference type="EMBL" id="KAA9161134.1"/>
    </source>
</evidence>
<protein>
    <submittedName>
        <fullName evidence="2">Uncharacterized protein</fullName>
    </submittedName>
</protein>
<dbReference type="EMBL" id="VMNW02000018">
    <property type="protein sequence ID" value="KAA9161134.1"/>
    <property type="molecule type" value="Genomic_DNA"/>
</dbReference>
<dbReference type="AlphaFoldDB" id="A0A5N0V5R1"/>
<keyword evidence="1" id="KW-0812">Transmembrane</keyword>
<comment type="caution">
    <text evidence="2">The sequence shown here is derived from an EMBL/GenBank/DDBJ whole genome shotgun (WGS) entry which is preliminary data.</text>
</comment>
<proteinExistence type="predicted"/>
<keyword evidence="3" id="KW-1185">Reference proteome</keyword>
<evidence type="ECO:0000313" key="3">
    <source>
        <dbReference type="Proteomes" id="UP000319769"/>
    </source>
</evidence>
<sequence length="97" mass="10443">MSSAIVAALCRGPAEGGKTHTRGVLCVICHTRTTPREARVEFAIVLGLVLLILIAATATVIWEDRRTARRQAVQRAARLSRLGEVDPLAAARLRADS</sequence>
<gene>
    <name evidence="2" type="ORF">FPZ12_015385</name>
</gene>
<name>A0A5N0V5R1_9PSEU</name>
<dbReference type="Proteomes" id="UP000319769">
    <property type="component" value="Unassembled WGS sequence"/>
</dbReference>
<evidence type="ECO:0000256" key="1">
    <source>
        <dbReference type="SAM" id="Phobius"/>
    </source>
</evidence>
<organism evidence="2 3">
    <name type="scientific">Amycolatopsis acidicola</name>
    <dbReference type="NCBI Taxonomy" id="2596893"/>
    <lineage>
        <taxon>Bacteria</taxon>
        <taxon>Bacillati</taxon>
        <taxon>Actinomycetota</taxon>
        <taxon>Actinomycetes</taxon>
        <taxon>Pseudonocardiales</taxon>
        <taxon>Pseudonocardiaceae</taxon>
        <taxon>Amycolatopsis</taxon>
    </lineage>
</organism>
<reference evidence="2" key="1">
    <citation type="submission" date="2019-09" db="EMBL/GenBank/DDBJ databases">
        <authorList>
            <person name="Teo W.F.A."/>
            <person name="Duangmal K."/>
        </authorList>
    </citation>
    <scope>NUCLEOTIDE SEQUENCE [LARGE SCALE GENOMIC DNA]</scope>
    <source>
        <strain evidence="2">K81G1</strain>
    </source>
</reference>
<keyword evidence="1" id="KW-0472">Membrane</keyword>